<protein>
    <submittedName>
        <fullName evidence="2">BRCT domain</fullName>
    </submittedName>
</protein>
<dbReference type="EMBL" id="CCYA01000240">
    <property type="protein sequence ID" value="CEH14137.1"/>
    <property type="molecule type" value="Genomic_DNA"/>
</dbReference>
<proteinExistence type="predicted"/>
<feature type="region of interest" description="Disordered" evidence="1">
    <location>
        <begin position="208"/>
        <end position="270"/>
    </location>
</feature>
<name>A0A0P1BE83_9BASI</name>
<accession>A0A0P1BE83</accession>
<keyword evidence="3" id="KW-1185">Reference proteome</keyword>
<feature type="compositionally biased region" description="Basic residues" evidence="1">
    <location>
        <begin position="401"/>
        <end position="417"/>
    </location>
</feature>
<feature type="compositionally biased region" description="Acidic residues" evidence="1">
    <location>
        <begin position="387"/>
        <end position="396"/>
    </location>
</feature>
<dbReference type="Gene3D" id="3.40.50.10190">
    <property type="entry name" value="BRCT domain"/>
    <property type="match status" value="1"/>
</dbReference>
<feature type="compositionally biased region" description="Polar residues" evidence="1">
    <location>
        <begin position="464"/>
        <end position="476"/>
    </location>
</feature>
<feature type="region of interest" description="Disordered" evidence="1">
    <location>
        <begin position="287"/>
        <end position="491"/>
    </location>
</feature>
<evidence type="ECO:0000256" key="1">
    <source>
        <dbReference type="SAM" id="MobiDB-lite"/>
    </source>
</evidence>
<dbReference type="OrthoDB" id="10441952at2759"/>
<evidence type="ECO:0000313" key="2">
    <source>
        <dbReference type="EMBL" id="CEH14137.1"/>
    </source>
</evidence>
<feature type="compositionally biased region" description="Low complexity" evidence="1">
    <location>
        <begin position="231"/>
        <end position="242"/>
    </location>
</feature>
<feature type="region of interest" description="Disordered" evidence="1">
    <location>
        <begin position="1"/>
        <end position="37"/>
    </location>
</feature>
<evidence type="ECO:0000313" key="3">
    <source>
        <dbReference type="Proteomes" id="UP000054845"/>
    </source>
</evidence>
<feature type="compositionally biased region" description="Low complexity" evidence="1">
    <location>
        <begin position="477"/>
        <end position="486"/>
    </location>
</feature>
<feature type="compositionally biased region" description="Polar residues" evidence="1">
    <location>
        <begin position="209"/>
        <end position="219"/>
    </location>
</feature>
<dbReference type="AlphaFoldDB" id="A0A0P1BE83"/>
<reference evidence="3" key="1">
    <citation type="submission" date="2014-09" db="EMBL/GenBank/DDBJ databases">
        <authorList>
            <person name="Sharma Rahul"/>
            <person name="Thines Marco"/>
        </authorList>
    </citation>
    <scope>NUCLEOTIDE SEQUENCE [LARGE SCALE GENOMIC DNA]</scope>
</reference>
<dbReference type="Proteomes" id="UP000054845">
    <property type="component" value="Unassembled WGS sequence"/>
</dbReference>
<feature type="compositionally biased region" description="Basic and acidic residues" evidence="1">
    <location>
        <begin position="24"/>
        <end position="37"/>
    </location>
</feature>
<feature type="region of interest" description="Disordered" evidence="1">
    <location>
        <begin position="128"/>
        <end position="176"/>
    </location>
</feature>
<feature type="compositionally biased region" description="Polar residues" evidence="1">
    <location>
        <begin position="437"/>
        <end position="456"/>
    </location>
</feature>
<feature type="compositionally biased region" description="Polar residues" evidence="1">
    <location>
        <begin position="137"/>
        <end position="165"/>
    </location>
</feature>
<organism evidence="2 3">
    <name type="scientific">Ceraceosorus bombacis</name>
    <dbReference type="NCBI Taxonomy" id="401625"/>
    <lineage>
        <taxon>Eukaryota</taxon>
        <taxon>Fungi</taxon>
        <taxon>Dikarya</taxon>
        <taxon>Basidiomycota</taxon>
        <taxon>Ustilaginomycotina</taxon>
        <taxon>Exobasidiomycetes</taxon>
        <taxon>Ceraceosorales</taxon>
        <taxon>Ceraceosoraceae</taxon>
        <taxon>Ceraceosorus</taxon>
    </lineage>
</organism>
<sequence>MPSKAVSQALVAPSGLLAPPGEGNDTKGHARKDAATDRARPICEIGISAHDEFRTTSTRAEALCTGRKGIRLGAGRPPPQHAHFEGVRFMPPADRSHLVPMPFDDELSLVTLQTSSPDPDLSLLQQSASKEIPRESPASTQRALPDATNITSHANQRALSSSRAPNQADEEVAEPTISRRAHLRALKEAQEHFKAQLAKEIADLRARVSRQTDFQSPSASRRGPPGDFRWTTTQDLVTDVTDPSTGGLEDVQVGAGDAAEERPGWKSRMFPRIGFAKQDQIRHAALDSEQHHAGRPKRTPSPPPSSEAPGTVSETESEGVHSTSDASSPADREVRTAHRVTSRNIPPHRNAASAMHKVSKTNSRMQIPTKGGKAATTSKVVAPENDSVTESDEDDPSVSHLHSRKHHPAKRSQRPKAARTSAKDSAAGRSGKRPSNDAPSSNATIERETASASIRSRFTDRSFSEPNLLSTAGNENASAPSSQPARRAQKKKMVKSGLPIFADCTFLIVGEYGRRVKTFGELASRHGASIVHDFSIASRLIVTHIIGVPNTGEQGSEREIASWARALFPAEAELIRLGTDVRGRPELRGKHFVDVRWMEQCILNCLRKEQLLCAAPYRVL</sequence>
<dbReference type="InterPro" id="IPR036420">
    <property type="entry name" value="BRCT_dom_sf"/>
</dbReference>
<dbReference type="SUPFAM" id="SSF52113">
    <property type="entry name" value="BRCT domain"/>
    <property type="match status" value="1"/>
</dbReference>